<name>A0AAJ0DSE5_9PEZI</name>
<keyword evidence="1" id="KW-0732">Signal</keyword>
<dbReference type="AlphaFoldDB" id="A0AAJ0DSE5"/>
<sequence>MAPDLALITAALAGTAFASQWTNVTREDGHIVTLGVGGINVEEPGVRYTPVHVIETMLTDAEKYWTIVPVSDAAHTPAYHEALPKNRTVVDTTFSTRVSPISGSKPPEPTTMRSNAYDCPIEWISDFIRREGIEYCDQVAGYGYGCLTLCRRDWLAEYNAHHEQKMKTWIEPATTTTTHSEPSIITFSKASSEPALTPTSIPQTPQFPQLAKRENATEFRQRMEDIFCFGKWWCLSKREDSKKPTILPQVPTRIPRGPASTPQVPHVIPENLGRLAHCPLDQISDIIKTAPIESCEKVGSIKPYCSTVCRSAWVEHNNQNHEPHIRIGTVPMKSTISTFKAEHVDP</sequence>
<gene>
    <name evidence="2" type="ORF">LTR09_003375</name>
</gene>
<feature type="chain" id="PRO_5042602226" evidence="1">
    <location>
        <begin position="19"/>
        <end position="346"/>
    </location>
</feature>
<comment type="caution">
    <text evidence="2">The sequence shown here is derived from an EMBL/GenBank/DDBJ whole genome shotgun (WGS) entry which is preliminary data.</text>
</comment>
<dbReference type="Proteomes" id="UP001271007">
    <property type="component" value="Unassembled WGS sequence"/>
</dbReference>
<feature type="signal peptide" evidence="1">
    <location>
        <begin position="1"/>
        <end position="18"/>
    </location>
</feature>
<evidence type="ECO:0000313" key="3">
    <source>
        <dbReference type="Proteomes" id="UP001271007"/>
    </source>
</evidence>
<dbReference type="EMBL" id="JAWDJX010000008">
    <property type="protein sequence ID" value="KAK3055455.1"/>
    <property type="molecule type" value="Genomic_DNA"/>
</dbReference>
<accession>A0AAJ0DSE5</accession>
<proteinExistence type="predicted"/>
<evidence type="ECO:0000256" key="1">
    <source>
        <dbReference type="SAM" id="SignalP"/>
    </source>
</evidence>
<protein>
    <submittedName>
        <fullName evidence="2">Uncharacterized protein</fullName>
    </submittedName>
</protein>
<evidence type="ECO:0000313" key="2">
    <source>
        <dbReference type="EMBL" id="KAK3055455.1"/>
    </source>
</evidence>
<organism evidence="2 3">
    <name type="scientific">Extremus antarcticus</name>
    <dbReference type="NCBI Taxonomy" id="702011"/>
    <lineage>
        <taxon>Eukaryota</taxon>
        <taxon>Fungi</taxon>
        <taxon>Dikarya</taxon>
        <taxon>Ascomycota</taxon>
        <taxon>Pezizomycotina</taxon>
        <taxon>Dothideomycetes</taxon>
        <taxon>Dothideomycetidae</taxon>
        <taxon>Mycosphaerellales</taxon>
        <taxon>Extremaceae</taxon>
        <taxon>Extremus</taxon>
    </lineage>
</organism>
<keyword evidence="3" id="KW-1185">Reference proteome</keyword>
<reference evidence="2" key="1">
    <citation type="submission" date="2023-04" db="EMBL/GenBank/DDBJ databases">
        <title>Black Yeasts Isolated from many extreme environments.</title>
        <authorList>
            <person name="Coleine C."/>
            <person name="Stajich J.E."/>
            <person name="Selbmann L."/>
        </authorList>
    </citation>
    <scope>NUCLEOTIDE SEQUENCE</scope>
    <source>
        <strain evidence="2">CCFEE 5312</strain>
    </source>
</reference>